<evidence type="ECO:0000313" key="1">
    <source>
        <dbReference type="EMBL" id="GFU05577.1"/>
    </source>
</evidence>
<dbReference type="Proteomes" id="UP000887013">
    <property type="component" value="Unassembled WGS sequence"/>
</dbReference>
<keyword evidence="2" id="KW-1185">Reference proteome</keyword>
<proteinExistence type="predicted"/>
<protein>
    <submittedName>
        <fullName evidence="1">Uncharacterized protein</fullName>
    </submittedName>
</protein>
<dbReference type="AlphaFoldDB" id="A0A8X6Q480"/>
<dbReference type="OrthoDB" id="10312048at2759"/>
<sequence length="83" mass="9499">MAMTHLSVHRNLKLGWFHHGYNDPNPGTFYSRNQDSHISLARGNSRHEDSKGEAFCDIPRGALNQRWSSLPLCPLDIQKSREP</sequence>
<dbReference type="EMBL" id="BMAW01028089">
    <property type="protein sequence ID" value="GFU05577.1"/>
    <property type="molecule type" value="Genomic_DNA"/>
</dbReference>
<name>A0A8X6Q480_NEPPI</name>
<accession>A0A8X6Q480</accession>
<organism evidence="1 2">
    <name type="scientific">Nephila pilipes</name>
    <name type="common">Giant wood spider</name>
    <name type="synonym">Nephila maculata</name>
    <dbReference type="NCBI Taxonomy" id="299642"/>
    <lineage>
        <taxon>Eukaryota</taxon>
        <taxon>Metazoa</taxon>
        <taxon>Ecdysozoa</taxon>
        <taxon>Arthropoda</taxon>
        <taxon>Chelicerata</taxon>
        <taxon>Arachnida</taxon>
        <taxon>Araneae</taxon>
        <taxon>Araneomorphae</taxon>
        <taxon>Entelegynae</taxon>
        <taxon>Araneoidea</taxon>
        <taxon>Nephilidae</taxon>
        <taxon>Nephila</taxon>
    </lineage>
</organism>
<evidence type="ECO:0000313" key="2">
    <source>
        <dbReference type="Proteomes" id="UP000887013"/>
    </source>
</evidence>
<reference evidence="1" key="1">
    <citation type="submission" date="2020-08" db="EMBL/GenBank/DDBJ databases">
        <title>Multicomponent nature underlies the extraordinary mechanical properties of spider dragline silk.</title>
        <authorList>
            <person name="Kono N."/>
            <person name="Nakamura H."/>
            <person name="Mori M."/>
            <person name="Yoshida Y."/>
            <person name="Ohtoshi R."/>
            <person name="Malay A.D."/>
            <person name="Moran D.A.P."/>
            <person name="Tomita M."/>
            <person name="Numata K."/>
            <person name="Arakawa K."/>
        </authorList>
    </citation>
    <scope>NUCLEOTIDE SEQUENCE</scope>
</reference>
<gene>
    <name evidence="1" type="ORF">NPIL_6601</name>
</gene>
<comment type="caution">
    <text evidence="1">The sequence shown here is derived from an EMBL/GenBank/DDBJ whole genome shotgun (WGS) entry which is preliminary data.</text>
</comment>